<evidence type="ECO:0000256" key="3">
    <source>
        <dbReference type="ARBA" id="ARBA00022801"/>
    </source>
</evidence>
<dbReference type="eggNOG" id="KOG0778">
    <property type="taxonomic scope" value="Eukaryota"/>
</dbReference>
<dbReference type="PROSITE" id="PS50600">
    <property type="entry name" value="ULP_PROTEASE"/>
    <property type="match status" value="1"/>
</dbReference>
<name>K3ZEW0_SETIT</name>
<dbReference type="Proteomes" id="UP000004995">
    <property type="component" value="Unassembled WGS sequence"/>
</dbReference>
<evidence type="ECO:0000256" key="1">
    <source>
        <dbReference type="ARBA" id="ARBA00005234"/>
    </source>
</evidence>
<dbReference type="InterPro" id="IPR003653">
    <property type="entry name" value="Peptidase_C48_C"/>
</dbReference>
<dbReference type="EMBL" id="AGNK02001829">
    <property type="status" value="NOT_ANNOTATED_CDS"/>
    <property type="molecule type" value="Genomic_DNA"/>
</dbReference>
<dbReference type="Gramene" id="KQL16063">
    <property type="protein sequence ID" value="KQL16063"/>
    <property type="gene ID" value="SETIT_025108mg"/>
</dbReference>
<dbReference type="GO" id="GO:0016929">
    <property type="term" value="F:deSUMOylase activity"/>
    <property type="evidence" value="ECO:0000318"/>
    <property type="project" value="GO_Central"/>
</dbReference>
<feature type="domain" description="Ubiquitin-like protease family profile" evidence="5">
    <location>
        <begin position="32"/>
        <end position="181"/>
    </location>
</feature>
<dbReference type="EnsemblPlants" id="KQL16063">
    <property type="protein sequence ID" value="KQL16063"/>
    <property type="gene ID" value="SETIT_025108mg"/>
</dbReference>
<dbReference type="InParanoid" id="K3ZEW0"/>
<dbReference type="PANTHER" id="PTHR12606:SF150">
    <property type="entry name" value="UBIQUITIN-LIKE PROTEASE FAMILY PROFILE DOMAIN-CONTAINING PROTEIN"/>
    <property type="match status" value="1"/>
</dbReference>
<sequence length="184" mass="21331">YECTVNDHAFIDGAKKISAEPGREELVLINDVPVNRNQMECLFYRNGYLYDEVINAYIHLLRTQHNMINRPGGTCYLENTSMTELMKGDEVPRLAEMVLSYLQHDMLFLPINIKDTHWYLAVVNARRRKIHVLDSFRTLFGLKDLKNTLDSLSCSFFRNCQASARTKPDMGGFYLALFSLFSIY</sequence>
<dbReference type="GO" id="GO:0006508">
    <property type="term" value="P:proteolysis"/>
    <property type="evidence" value="ECO:0007669"/>
    <property type="project" value="UniProtKB-KW"/>
</dbReference>
<evidence type="ECO:0000313" key="7">
    <source>
        <dbReference type="Proteomes" id="UP000004995"/>
    </source>
</evidence>
<comment type="similarity">
    <text evidence="1">Belongs to the peptidase C48 family.</text>
</comment>
<dbReference type="HOGENOM" id="CLU_1471907_0_0_1"/>
<evidence type="ECO:0000259" key="5">
    <source>
        <dbReference type="PROSITE" id="PS50600"/>
    </source>
</evidence>
<reference evidence="7" key="1">
    <citation type="journal article" date="2012" name="Nat. Biotechnol.">
        <title>Reference genome sequence of the model plant Setaria.</title>
        <authorList>
            <person name="Bennetzen J.L."/>
            <person name="Schmutz J."/>
            <person name="Wang H."/>
            <person name="Percifield R."/>
            <person name="Hawkins J."/>
            <person name="Pontaroli A.C."/>
            <person name="Estep M."/>
            <person name="Feng L."/>
            <person name="Vaughn J.N."/>
            <person name="Grimwood J."/>
            <person name="Jenkins J."/>
            <person name="Barry K."/>
            <person name="Lindquist E."/>
            <person name="Hellsten U."/>
            <person name="Deshpande S."/>
            <person name="Wang X."/>
            <person name="Wu X."/>
            <person name="Mitros T."/>
            <person name="Triplett J."/>
            <person name="Yang X."/>
            <person name="Ye C.Y."/>
            <person name="Mauro-Herrera M."/>
            <person name="Wang L."/>
            <person name="Li P."/>
            <person name="Sharma M."/>
            <person name="Sharma R."/>
            <person name="Ronald P.C."/>
            <person name="Panaud O."/>
            <person name="Kellogg E.A."/>
            <person name="Brutnell T.P."/>
            <person name="Doust A.N."/>
            <person name="Tuskan G.A."/>
            <person name="Rokhsar D."/>
            <person name="Devos K.M."/>
        </authorList>
    </citation>
    <scope>NUCLEOTIDE SEQUENCE [LARGE SCALE GENOMIC DNA]</scope>
    <source>
        <strain evidence="7">cv. Yugu1</strain>
    </source>
</reference>
<dbReference type="GO" id="GO:0016926">
    <property type="term" value="P:protein desumoylation"/>
    <property type="evidence" value="ECO:0000318"/>
    <property type="project" value="GO_Central"/>
</dbReference>
<dbReference type="InterPro" id="IPR038765">
    <property type="entry name" value="Papain-like_cys_pep_sf"/>
</dbReference>
<evidence type="ECO:0000256" key="4">
    <source>
        <dbReference type="ARBA" id="ARBA00022807"/>
    </source>
</evidence>
<evidence type="ECO:0000256" key="2">
    <source>
        <dbReference type="ARBA" id="ARBA00022670"/>
    </source>
</evidence>
<accession>K3ZEW0</accession>
<dbReference type="Gene3D" id="3.40.395.10">
    <property type="entry name" value="Adenoviral Proteinase, Chain A"/>
    <property type="match status" value="1"/>
</dbReference>
<keyword evidence="7" id="KW-1185">Reference proteome</keyword>
<keyword evidence="4" id="KW-0788">Thiol protease</keyword>
<keyword evidence="3" id="KW-0378">Hydrolase</keyword>
<dbReference type="SUPFAM" id="SSF54001">
    <property type="entry name" value="Cysteine proteinases"/>
    <property type="match status" value="1"/>
</dbReference>
<reference evidence="6" key="2">
    <citation type="submission" date="2018-08" db="UniProtKB">
        <authorList>
            <consortium name="EnsemblPlants"/>
        </authorList>
    </citation>
    <scope>IDENTIFICATION</scope>
    <source>
        <strain evidence="6">Yugu1</strain>
    </source>
</reference>
<dbReference type="PANTHER" id="PTHR12606">
    <property type="entry name" value="SENTRIN/SUMO-SPECIFIC PROTEASE"/>
    <property type="match status" value="1"/>
</dbReference>
<evidence type="ECO:0000313" key="6">
    <source>
        <dbReference type="EnsemblPlants" id="KQL16063"/>
    </source>
</evidence>
<proteinExistence type="inferred from homology"/>
<organism evidence="6 7">
    <name type="scientific">Setaria italica</name>
    <name type="common">Foxtail millet</name>
    <name type="synonym">Panicum italicum</name>
    <dbReference type="NCBI Taxonomy" id="4555"/>
    <lineage>
        <taxon>Eukaryota</taxon>
        <taxon>Viridiplantae</taxon>
        <taxon>Streptophyta</taxon>
        <taxon>Embryophyta</taxon>
        <taxon>Tracheophyta</taxon>
        <taxon>Spermatophyta</taxon>
        <taxon>Magnoliopsida</taxon>
        <taxon>Liliopsida</taxon>
        <taxon>Poales</taxon>
        <taxon>Poaceae</taxon>
        <taxon>PACMAD clade</taxon>
        <taxon>Panicoideae</taxon>
        <taxon>Panicodae</taxon>
        <taxon>Paniceae</taxon>
        <taxon>Cenchrinae</taxon>
        <taxon>Setaria</taxon>
    </lineage>
</organism>
<dbReference type="AlphaFoldDB" id="K3ZEW0"/>
<dbReference type="GO" id="GO:0005634">
    <property type="term" value="C:nucleus"/>
    <property type="evidence" value="ECO:0000318"/>
    <property type="project" value="GO_Central"/>
</dbReference>
<keyword evidence="2" id="KW-0645">Protease</keyword>
<dbReference type="Pfam" id="PF02902">
    <property type="entry name" value="Peptidase_C48"/>
    <property type="match status" value="1"/>
</dbReference>
<protein>
    <recommendedName>
        <fullName evidence="5">Ubiquitin-like protease family profile domain-containing protein</fullName>
    </recommendedName>
</protein>